<dbReference type="AlphaFoldDB" id="A0A1I5T877"/>
<keyword evidence="2 6" id="KW-0812">Transmembrane</keyword>
<dbReference type="PROSITE" id="PS01005">
    <property type="entry name" value="FORMATE_NITRITE_TP_1"/>
    <property type="match status" value="1"/>
</dbReference>
<feature type="transmembrane region" description="Helical" evidence="6">
    <location>
        <begin position="67"/>
        <end position="92"/>
    </location>
</feature>
<keyword evidence="4 6" id="KW-0472">Membrane</keyword>
<dbReference type="Proteomes" id="UP000182624">
    <property type="component" value="Unassembled WGS sequence"/>
</dbReference>
<evidence type="ECO:0000256" key="2">
    <source>
        <dbReference type="ARBA" id="ARBA00022692"/>
    </source>
</evidence>
<dbReference type="Gene3D" id="1.20.1080.10">
    <property type="entry name" value="Glycerol uptake facilitator protein"/>
    <property type="match status" value="1"/>
</dbReference>
<protein>
    <submittedName>
        <fullName evidence="7">Formate/nitrite transporter</fullName>
    </submittedName>
</protein>
<gene>
    <name evidence="7" type="ORF">SAMN04487928_10859</name>
</gene>
<feature type="transmembrane region" description="Helical" evidence="6">
    <location>
        <begin position="155"/>
        <end position="175"/>
    </location>
</feature>
<dbReference type="InterPro" id="IPR023271">
    <property type="entry name" value="Aquaporin-like"/>
</dbReference>
<dbReference type="RefSeq" id="WP_074886237.1">
    <property type="nucleotide sequence ID" value="NZ_FOXO01000008.1"/>
</dbReference>
<reference evidence="8" key="1">
    <citation type="submission" date="2016-10" db="EMBL/GenBank/DDBJ databases">
        <authorList>
            <person name="Varghese N."/>
            <person name="Submissions S."/>
        </authorList>
    </citation>
    <scope>NUCLEOTIDE SEQUENCE [LARGE SCALE GENOMIC DNA]</scope>
    <source>
        <strain evidence="8">P18</strain>
    </source>
</reference>
<feature type="transmembrane region" description="Helical" evidence="6">
    <location>
        <begin position="27"/>
        <end position="47"/>
    </location>
</feature>
<comment type="subcellular location">
    <subcellularLocation>
        <location evidence="1">Membrane</location>
        <topology evidence="1">Multi-pass membrane protein</topology>
    </subcellularLocation>
</comment>
<evidence type="ECO:0000256" key="6">
    <source>
        <dbReference type="SAM" id="Phobius"/>
    </source>
</evidence>
<dbReference type="OrthoDB" id="9786493at2"/>
<organism evidence="7 8">
    <name type="scientific">Butyrivibrio proteoclasticus</name>
    <dbReference type="NCBI Taxonomy" id="43305"/>
    <lineage>
        <taxon>Bacteria</taxon>
        <taxon>Bacillati</taxon>
        <taxon>Bacillota</taxon>
        <taxon>Clostridia</taxon>
        <taxon>Lachnospirales</taxon>
        <taxon>Lachnospiraceae</taxon>
        <taxon>Butyrivibrio</taxon>
    </lineage>
</organism>
<evidence type="ECO:0000313" key="8">
    <source>
        <dbReference type="Proteomes" id="UP000182624"/>
    </source>
</evidence>
<sequence>MKSPAEIATRYEAAGSAKSSAPFGKTLLLGIMAGAFIALGGLGSQIASCFASDPSSARMISSVVFPIGLFMVLIGGAELFTGNCLITIPVLSGKAKLSGMLKNWVIVYFGNMIGGFIIAALATFSHIYSFGDNALAMSVVNTAITKSNISFTDGLLRGILCNVLVCMAVWCSFAADELAGKVFALWLPVMLFIICGFEHCVANMYFIPAGLLTSAFYGISGDGLSLAGFFITNLIPVTIGNIIGGGLCVGAVYYAAYLKK</sequence>
<keyword evidence="3 6" id="KW-1133">Transmembrane helix</keyword>
<dbReference type="EMBL" id="FOXO01000008">
    <property type="protein sequence ID" value="SFP79148.1"/>
    <property type="molecule type" value="Genomic_DNA"/>
</dbReference>
<name>A0A1I5T877_9FIRM</name>
<dbReference type="PANTHER" id="PTHR30520">
    <property type="entry name" value="FORMATE TRANSPORTER-RELATED"/>
    <property type="match status" value="1"/>
</dbReference>
<proteinExistence type="inferred from homology"/>
<keyword evidence="8" id="KW-1185">Reference proteome</keyword>
<evidence type="ECO:0000256" key="5">
    <source>
        <dbReference type="ARBA" id="ARBA00049660"/>
    </source>
</evidence>
<dbReference type="InterPro" id="IPR024002">
    <property type="entry name" value="For/NO2_transpt_CS"/>
</dbReference>
<dbReference type="Pfam" id="PF01226">
    <property type="entry name" value="Form_Nir_trans"/>
    <property type="match status" value="1"/>
</dbReference>
<accession>A0A1I5T877</accession>
<evidence type="ECO:0000256" key="1">
    <source>
        <dbReference type="ARBA" id="ARBA00004141"/>
    </source>
</evidence>
<dbReference type="InterPro" id="IPR000292">
    <property type="entry name" value="For/NO2_transpt"/>
</dbReference>
<feature type="transmembrane region" description="Helical" evidence="6">
    <location>
        <begin position="182"/>
        <end position="207"/>
    </location>
</feature>
<dbReference type="GO" id="GO:0015499">
    <property type="term" value="F:formate transmembrane transporter activity"/>
    <property type="evidence" value="ECO:0007669"/>
    <property type="project" value="TreeGrafter"/>
</dbReference>
<feature type="transmembrane region" description="Helical" evidence="6">
    <location>
        <begin position="104"/>
        <end position="128"/>
    </location>
</feature>
<evidence type="ECO:0000313" key="7">
    <source>
        <dbReference type="EMBL" id="SFP79148.1"/>
    </source>
</evidence>
<dbReference type="GO" id="GO:0005886">
    <property type="term" value="C:plasma membrane"/>
    <property type="evidence" value="ECO:0007669"/>
    <property type="project" value="TreeGrafter"/>
</dbReference>
<evidence type="ECO:0000256" key="4">
    <source>
        <dbReference type="ARBA" id="ARBA00023136"/>
    </source>
</evidence>
<feature type="transmembrane region" description="Helical" evidence="6">
    <location>
        <begin position="227"/>
        <end position="256"/>
    </location>
</feature>
<evidence type="ECO:0000256" key="3">
    <source>
        <dbReference type="ARBA" id="ARBA00022989"/>
    </source>
</evidence>
<comment type="similarity">
    <text evidence="5">Belongs to the FNT transporter (TC 1.A.16) family.</text>
</comment>
<dbReference type="PANTHER" id="PTHR30520:SF6">
    <property type="entry name" value="FORMATE_NITRATE FAMILY TRANSPORTER (EUROFUNG)"/>
    <property type="match status" value="1"/>
</dbReference>